<name>A0ABN2VFM1_9ACTN</name>
<dbReference type="PROSITE" id="PS50056">
    <property type="entry name" value="TYR_PHOSPHATASE_2"/>
    <property type="match status" value="1"/>
</dbReference>
<dbReference type="InterPro" id="IPR000387">
    <property type="entry name" value="Tyr_Pase_dom"/>
</dbReference>
<dbReference type="InterPro" id="IPR016130">
    <property type="entry name" value="Tyr_Pase_AS"/>
</dbReference>
<organism evidence="3 4">
    <name type="scientific">Streptomyces albiaxialis</name>
    <dbReference type="NCBI Taxonomy" id="329523"/>
    <lineage>
        <taxon>Bacteria</taxon>
        <taxon>Bacillati</taxon>
        <taxon>Actinomycetota</taxon>
        <taxon>Actinomycetes</taxon>
        <taxon>Kitasatosporales</taxon>
        <taxon>Streptomycetaceae</taxon>
        <taxon>Streptomyces</taxon>
    </lineage>
</organism>
<feature type="domain" description="Tyrosine specific protein phosphatases" evidence="2">
    <location>
        <begin position="113"/>
        <end position="146"/>
    </location>
</feature>
<evidence type="ECO:0000256" key="1">
    <source>
        <dbReference type="SAM" id="Phobius"/>
    </source>
</evidence>
<protein>
    <recommendedName>
        <fullName evidence="2">Tyrosine specific protein phosphatases domain-containing protein</fullName>
    </recommendedName>
</protein>
<dbReference type="Gene3D" id="3.90.190.10">
    <property type="entry name" value="Protein tyrosine phosphatase superfamily"/>
    <property type="match status" value="1"/>
</dbReference>
<accession>A0ABN2VFM1</accession>
<dbReference type="InterPro" id="IPR050561">
    <property type="entry name" value="PTP"/>
</dbReference>
<dbReference type="InterPro" id="IPR055214">
    <property type="entry name" value="PTP-NADK"/>
</dbReference>
<dbReference type="Pfam" id="PF22741">
    <property type="entry name" value="PTP-NADK"/>
    <property type="match status" value="1"/>
</dbReference>
<dbReference type="InterPro" id="IPR029021">
    <property type="entry name" value="Prot-tyrosine_phosphatase-like"/>
</dbReference>
<keyword evidence="4" id="KW-1185">Reference proteome</keyword>
<reference evidence="3 4" key="1">
    <citation type="journal article" date="2019" name="Int. J. Syst. Evol. Microbiol.">
        <title>The Global Catalogue of Microorganisms (GCM) 10K type strain sequencing project: providing services to taxonomists for standard genome sequencing and annotation.</title>
        <authorList>
            <consortium name="The Broad Institute Genomics Platform"/>
            <consortium name="The Broad Institute Genome Sequencing Center for Infectious Disease"/>
            <person name="Wu L."/>
            <person name="Ma J."/>
        </authorList>
    </citation>
    <scope>NUCLEOTIDE SEQUENCE [LARGE SCALE GENOMIC DNA]</scope>
    <source>
        <strain evidence="3 4">JCM 15478</strain>
    </source>
</reference>
<dbReference type="Proteomes" id="UP001500016">
    <property type="component" value="Unassembled WGS sequence"/>
</dbReference>
<feature type="transmembrane region" description="Helical" evidence="1">
    <location>
        <begin position="6"/>
        <end position="27"/>
    </location>
</feature>
<evidence type="ECO:0000259" key="2">
    <source>
        <dbReference type="PROSITE" id="PS50056"/>
    </source>
</evidence>
<comment type="caution">
    <text evidence="3">The sequence shown here is derived from an EMBL/GenBank/DDBJ whole genome shotgun (WGS) entry which is preliminary data.</text>
</comment>
<gene>
    <name evidence="3" type="ORF">GCM10009801_02580</name>
</gene>
<keyword evidence="1" id="KW-1133">Transmembrane helix</keyword>
<dbReference type="SUPFAM" id="SSF52799">
    <property type="entry name" value="(Phosphotyrosine protein) phosphatases II"/>
    <property type="match status" value="1"/>
</dbReference>
<proteinExistence type="predicted"/>
<keyword evidence="1" id="KW-0472">Membrane</keyword>
<dbReference type="EMBL" id="BAAAPE010000001">
    <property type="protein sequence ID" value="GAA2060769.1"/>
    <property type="molecule type" value="Genomic_DNA"/>
</dbReference>
<keyword evidence="1" id="KW-0812">Transmembrane</keyword>
<dbReference type="PANTHER" id="PTHR23339">
    <property type="entry name" value="TYROSINE SPECIFIC PROTEIN PHOSPHATASE AND DUAL SPECIFICITY PROTEIN PHOSPHATASE"/>
    <property type="match status" value="1"/>
</dbReference>
<evidence type="ECO:0000313" key="3">
    <source>
        <dbReference type="EMBL" id="GAA2060769.1"/>
    </source>
</evidence>
<dbReference type="PROSITE" id="PS00383">
    <property type="entry name" value="TYR_PHOSPHATASE_1"/>
    <property type="match status" value="1"/>
</dbReference>
<evidence type="ECO:0000313" key="4">
    <source>
        <dbReference type="Proteomes" id="UP001500016"/>
    </source>
</evidence>
<sequence>MLGFCVLGYALLWGAGALGMLGLSLWARHDGRTDGETVAGIRHFQRVDDGLWRGSAPGPSGYRELAARGVVTVVDLRAEDLTPRQLAGPEEAGLRTVRIPVRDGQTPTADQSNAFLRVVLESDGPVFVHCGAGVGRTGSMAAAYLVRTGQTDGRQAALRMLAVGPPSVEQVYYALRLTPHDAGQPPALVEWTSRALDAPRRIRAAAN</sequence>